<dbReference type="Proteomes" id="UP000515203">
    <property type="component" value="Unplaced"/>
</dbReference>
<dbReference type="InterPro" id="IPR046357">
    <property type="entry name" value="PPIase_dom_sf"/>
</dbReference>
<evidence type="ECO:0000313" key="11">
    <source>
        <dbReference type="RefSeq" id="XP_023573576.1"/>
    </source>
</evidence>
<dbReference type="FunFam" id="3.10.50.40:FF:000025">
    <property type="entry name" value="Peptidylprolyl isomerase"/>
    <property type="match status" value="1"/>
</dbReference>
<dbReference type="PROSITE" id="PS50059">
    <property type="entry name" value="FKBP_PPIASE"/>
    <property type="match status" value="1"/>
</dbReference>
<keyword evidence="6 8" id="KW-0413">Isomerase</keyword>
<protein>
    <recommendedName>
        <fullName evidence="3 8">peptidylprolyl isomerase</fullName>
        <ecNumber evidence="3 8">5.2.1.8</ecNumber>
    </recommendedName>
</protein>
<dbReference type="InterPro" id="IPR050689">
    <property type="entry name" value="FKBP-type_PPIase"/>
</dbReference>
<dbReference type="PANTHER" id="PTHR10516:SF301">
    <property type="entry name" value="PEPTIDYL-PROLYL CIS-TRANS ISOMERASE FKBP1A-RELATED"/>
    <property type="match status" value="1"/>
</dbReference>
<dbReference type="PANTHER" id="PTHR10516">
    <property type="entry name" value="PEPTIDYL-PROLYL CIS-TRANS ISOMERASE"/>
    <property type="match status" value="1"/>
</dbReference>
<name>A0A6P6EMV1_OCTDE</name>
<keyword evidence="5 8" id="KW-0697">Rotamase</keyword>
<dbReference type="InterPro" id="IPR001179">
    <property type="entry name" value="PPIase_FKBP_dom"/>
</dbReference>
<evidence type="ECO:0000256" key="6">
    <source>
        <dbReference type="ARBA" id="ARBA00023235"/>
    </source>
</evidence>
<evidence type="ECO:0000313" key="10">
    <source>
        <dbReference type="Proteomes" id="UP000515203"/>
    </source>
</evidence>
<dbReference type="Gene3D" id="3.10.50.40">
    <property type="match status" value="1"/>
</dbReference>
<dbReference type="Pfam" id="PF00254">
    <property type="entry name" value="FKBP_C"/>
    <property type="match status" value="1"/>
</dbReference>
<comment type="catalytic activity">
    <reaction evidence="1 8">
        <text>[protein]-peptidylproline (omega=180) = [protein]-peptidylproline (omega=0)</text>
        <dbReference type="Rhea" id="RHEA:16237"/>
        <dbReference type="Rhea" id="RHEA-COMP:10747"/>
        <dbReference type="Rhea" id="RHEA-COMP:10748"/>
        <dbReference type="ChEBI" id="CHEBI:83833"/>
        <dbReference type="ChEBI" id="CHEBI:83834"/>
        <dbReference type="EC" id="5.2.1.8"/>
    </reaction>
</comment>
<gene>
    <name evidence="11" type="primary">LOC101584940</name>
</gene>
<organism evidence="10 11">
    <name type="scientific">Octodon degus</name>
    <name type="common">Degu</name>
    <name type="synonym">Sciurus degus</name>
    <dbReference type="NCBI Taxonomy" id="10160"/>
    <lineage>
        <taxon>Eukaryota</taxon>
        <taxon>Metazoa</taxon>
        <taxon>Chordata</taxon>
        <taxon>Craniata</taxon>
        <taxon>Vertebrata</taxon>
        <taxon>Euteleostomi</taxon>
        <taxon>Mammalia</taxon>
        <taxon>Eutheria</taxon>
        <taxon>Euarchontoglires</taxon>
        <taxon>Glires</taxon>
        <taxon>Rodentia</taxon>
        <taxon>Hystricomorpha</taxon>
        <taxon>Octodontidae</taxon>
        <taxon>Octodon</taxon>
    </lineage>
</organism>
<dbReference type="SUPFAM" id="SSF54534">
    <property type="entry name" value="FKBP-like"/>
    <property type="match status" value="1"/>
</dbReference>
<evidence type="ECO:0000256" key="2">
    <source>
        <dbReference type="ARBA" id="ARBA00004369"/>
    </source>
</evidence>
<dbReference type="GO" id="GO:0003755">
    <property type="term" value="F:peptidyl-prolyl cis-trans isomerase activity"/>
    <property type="evidence" value="ECO:0007669"/>
    <property type="project" value="UniProtKB-KW"/>
</dbReference>
<evidence type="ECO:0000259" key="9">
    <source>
        <dbReference type="PROSITE" id="PS50059"/>
    </source>
</evidence>
<sequence>MHIWAEERSGAPGPPPGPLSVHADCPSRHLRRARCRHGVQGETISPGDRCTFPKLGQTCMVHYIGVLEDGKKFDSSHDRNKPFKFLLGKQEVIRGWEEGVAQMSVGQRAKLIISPGYAYGSTGHPEIIPPHATLVFDVELLKLEWQEWPPPLAPRSWICYGRDPVSPGMCTGIHRELLLISHYSVQTSTPTEAGQQRNKPQKVYYSTADQHVPSTQIVLQR</sequence>
<evidence type="ECO:0000256" key="5">
    <source>
        <dbReference type="ARBA" id="ARBA00023110"/>
    </source>
</evidence>
<evidence type="ECO:0000256" key="8">
    <source>
        <dbReference type="PROSITE-ProRule" id="PRU00277"/>
    </source>
</evidence>
<proteinExistence type="inferred from homology"/>
<feature type="domain" description="PPIase FKBP-type" evidence="9">
    <location>
        <begin position="56"/>
        <end position="144"/>
    </location>
</feature>
<dbReference type="AlphaFoldDB" id="A0A6P6EMV1"/>
<comment type="subcellular location">
    <subcellularLocation>
        <location evidence="2">Sarcoplasmic reticulum</location>
    </subcellularLocation>
</comment>
<dbReference type="EC" id="5.2.1.8" evidence="3 8"/>
<dbReference type="OrthoDB" id="1902587at2759"/>
<dbReference type="GO" id="GO:0033017">
    <property type="term" value="C:sarcoplasmic reticulum membrane"/>
    <property type="evidence" value="ECO:0007669"/>
    <property type="project" value="TreeGrafter"/>
</dbReference>
<comment type="similarity">
    <text evidence="7">Belongs to the FKBP-type PPIase family. FKBP1 subfamily.</text>
</comment>
<evidence type="ECO:0000256" key="1">
    <source>
        <dbReference type="ARBA" id="ARBA00000971"/>
    </source>
</evidence>
<keyword evidence="10" id="KW-1185">Reference proteome</keyword>
<dbReference type="GeneID" id="101584940"/>
<evidence type="ECO:0000256" key="4">
    <source>
        <dbReference type="ARBA" id="ARBA00022951"/>
    </source>
</evidence>
<dbReference type="InParanoid" id="A0A6P6EMV1"/>
<accession>A0A6P6EMV1</accession>
<dbReference type="RefSeq" id="XP_023573576.1">
    <property type="nucleotide sequence ID" value="XM_023717808.1"/>
</dbReference>
<evidence type="ECO:0000256" key="7">
    <source>
        <dbReference type="ARBA" id="ARBA00038106"/>
    </source>
</evidence>
<reference evidence="11" key="1">
    <citation type="submission" date="2025-08" db="UniProtKB">
        <authorList>
            <consortium name="RefSeq"/>
        </authorList>
    </citation>
    <scope>IDENTIFICATION</scope>
</reference>
<evidence type="ECO:0000256" key="3">
    <source>
        <dbReference type="ARBA" id="ARBA00013194"/>
    </source>
</evidence>
<keyword evidence="4" id="KW-0703">Sarcoplasmic reticulum</keyword>